<keyword evidence="5" id="KW-0472">Membrane</keyword>
<keyword evidence="7" id="KW-0175">Coiled coil</keyword>
<feature type="coiled-coil region" evidence="7">
    <location>
        <begin position="63"/>
        <end position="90"/>
    </location>
</feature>
<dbReference type="Gene3D" id="3.40.50.2300">
    <property type="match status" value="2"/>
</dbReference>
<feature type="signal peptide" evidence="8">
    <location>
        <begin position="1"/>
        <end position="24"/>
    </location>
</feature>
<evidence type="ECO:0000313" key="11">
    <source>
        <dbReference type="Proteomes" id="UP000722989"/>
    </source>
</evidence>
<evidence type="ECO:0000256" key="4">
    <source>
        <dbReference type="ARBA" id="ARBA00022729"/>
    </source>
</evidence>
<keyword evidence="4 8" id="KW-0732">Signal</keyword>
<dbReference type="RefSeq" id="WP_167923421.1">
    <property type="nucleotide sequence ID" value="NZ_JAATVY010000001.1"/>
</dbReference>
<dbReference type="InterPro" id="IPR050957">
    <property type="entry name" value="BMP_lipoprotein"/>
</dbReference>
<evidence type="ECO:0000256" key="7">
    <source>
        <dbReference type="SAM" id="Coils"/>
    </source>
</evidence>
<dbReference type="InterPro" id="IPR003760">
    <property type="entry name" value="PnrA-like"/>
</dbReference>
<protein>
    <submittedName>
        <fullName evidence="10">BMP family ABC transporter substrate-binding protein</fullName>
    </submittedName>
</protein>
<name>A0ABX0XS09_9ACTN</name>
<evidence type="ECO:0000256" key="8">
    <source>
        <dbReference type="SAM" id="SignalP"/>
    </source>
</evidence>
<gene>
    <name evidence="10" type="ORF">HC031_02345</name>
</gene>
<evidence type="ECO:0000256" key="5">
    <source>
        <dbReference type="ARBA" id="ARBA00023136"/>
    </source>
</evidence>
<comment type="subcellular location">
    <subcellularLocation>
        <location evidence="1">Cell membrane</location>
        <topology evidence="1">Lipid-anchor</topology>
    </subcellularLocation>
</comment>
<comment type="similarity">
    <text evidence="2">Belongs to the BMP lipoprotein family.</text>
</comment>
<sequence>MLGRYAKRFAVSGTVALVVLAASACGKAAADQATSAPTRRTVTVGLAYDIGGRGDKSFNDAAAAGLERAKASLDVQIKELEALQNETEDDKYNRLKLLCDAGYQVVIAVGVVYAGADPTTGPLARAAHDCPKTRFGAVDIDNVKAPNVANLVFAADQGSFLVGAAAALTSKTGRIGFVGGCDLPLIRQFEAGYAAGAKAVRADATVDVNYLSTPANGCPGFIDPDGAQAVASRMYAGGADVVYQAAGGSGLGVFQAAKASGKWAIGVDSDQYQLVTPDLRDVILTSMIKRVDTAVYDFIKAVSENKFKAGTVMFDLKSGGVEYATSGGKLADIKPRLDELEKQINSGKIVIPGATTG</sequence>
<dbReference type="Pfam" id="PF02608">
    <property type="entry name" value="Bmp"/>
    <property type="match status" value="1"/>
</dbReference>
<evidence type="ECO:0000256" key="1">
    <source>
        <dbReference type="ARBA" id="ARBA00004193"/>
    </source>
</evidence>
<keyword evidence="11" id="KW-1185">Reference proteome</keyword>
<reference evidence="10 11" key="1">
    <citation type="submission" date="2020-03" db="EMBL/GenBank/DDBJ databases">
        <title>WGS of the type strain of Planosporangium spp.</title>
        <authorList>
            <person name="Thawai C."/>
        </authorList>
    </citation>
    <scope>NUCLEOTIDE SEQUENCE [LARGE SCALE GENOMIC DNA]</scope>
    <source>
        <strain evidence="10 11">TBRC 5610</strain>
    </source>
</reference>
<proteinExistence type="inferred from homology"/>
<organism evidence="10 11">
    <name type="scientific">Planosporangium thailandense</name>
    <dbReference type="NCBI Taxonomy" id="765197"/>
    <lineage>
        <taxon>Bacteria</taxon>
        <taxon>Bacillati</taxon>
        <taxon>Actinomycetota</taxon>
        <taxon>Actinomycetes</taxon>
        <taxon>Micromonosporales</taxon>
        <taxon>Micromonosporaceae</taxon>
        <taxon>Planosporangium</taxon>
    </lineage>
</organism>
<feature type="chain" id="PRO_5046364326" evidence="8">
    <location>
        <begin position="25"/>
        <end position="357"/>
    </location>
</feature>
<dbReference type="PROSITE" id="PS51257">
    <property type="entry name" value="PROKAR_LIPOPROTEIN"/>
    <property type="match status" value="1"/>
</dbReference>
<dbReference type="InterPro" id="IPR028082">
    <property type="entry name" value="Peripla_BP_I"/>
</dbReference>
<dbReference type="SUPFAM" id="SSF53822">
    <property type="entry name" value="Periplasmic binding protein-like I"/>
    <property type="match status" value="1"/>
</dbReference>
<evidence type="ECO:0000256" key="6">
    <source>
        <dbReference type="ARBA" id="ARBA00023288"/>
    </source>
</evidence>
<feature type="domain" description="ABC transporter substrate-binding protein PnrA-like" evidence="9">
    <location>
        <begin position="49"/>
        <end position="347"/>
    </location>
</feature>
<dbReference type="PANTHER" id="PTHR34296:SF2">
    <property type="entry name" value="ABC TRANSPORTER GUANOSINE-BINDING PROTEIN NUPN"/>
    <property type="match status" value="1"/>
</dbReference>
<comment type="caution">
    <text evidence="10">The sequence shown here is derived from an EMBL/GenBank/DDBJ whole genome shotgun (WGS) entry which is preliminary data.</text>
</comment>
<dbReference type="CDD" id="cd06354">
    <property type="entry name" value="PBP1_PrnA-like"/>
    <property type="match status" value="1"/>
</dbReference>
<dbReference type="Proteomes" id="UP000722989">
    <property type="component" value="Unassembled WGS sequence"/>
</dbReference>
<evidence type="ECO:0000259" key="9">
    <source>
        <dbReference type="Pfam" id="PF02608"/>
    </source>
</evidence>
<dbReference type="PANTHER" id="PTHR34296">
    <property type="entry name" value="TRANSCRIPTIONAL ACTIVATOR PROTEIN MED"/>
    <property type="match status" value="1"/>
</dbReference>
<evidence type="ECO:0000313" key="10">
    <source>
        <dbReference type="EMBL" id="NJC68568.1"/>
    </source>
</evidence>
<evidence type="ECO:0000256" key="2">
    <source>
        <dbReference type="ARBA" id="ARBA00008610"/>
    </source>
</evidence>
<accession>A0ABX0XS09</accession>
<dbReference type="EMBL" id="JAATVY010000001">
    <property type="protein sequence ID" value="NJC68568.1"/>
    <property type="molecule type" value="Genomic_DNA"/>
</dbReference>
<evidence type="ECO:0000256" key="3">
    <source>
        <dbReference type="ARBA" id="ARBA00022475"/>
    </source>
</evidence>
<keyword evidence="3" id="KW-1003">Cell membrane</keyword>
<keyword evidence="6" id="KW-0449">Lipoprotein</keyword>